<sequence length="75" mass="8557">MPANQWIGFHVRRFIVTNWPLPRSREHCTLMLTRSGLDLLADAGLSLEWLWDKTSEYPPAAFTEQAAEEVEATLA</sequence>
<accession>A0A0F9H3G0</accession>
<dbReference type="AlphaFoldDB" id="A0A0F9H3G0"/>
<proteinExistence type="predicted"/>
<organism evidence="1">
    <name type="scientific">marine sediment metagenome</name>
    <dbReference type="NCBI Taxonomy" id="412755"/>
    <lineage>
        <taxon>unclassified sequences</taxon>
        <taxon>metagenomes</taxon>
        <taxon>ecological metagenomes</taxon>
    </lineage>
</organism>
<name>A0A0F9H3G0_9ZZZZ</name>
<dbReference type="EMBL" id="LAZR01016175">
    <property type="protein sequence ID" value="KKM05619.1"/>
    <property type="molecule type" value="Genomic_DNA"/>
</dbReference>
<reference evidence="1" key="1">
    <citation type="journal article" date="2015" name="Nature">
        <title>Complex archaea that bridge the gap between prokaryotes and eukaryotes.</title>
        <authorList>
            <person name="Spang A."/>
            <person name="Saw J.H."/>
            <person name="Jorgensen S.L."/>
            <person name="Zaremba-Niedzwiedzka K."/>
            <person name="Martijn J."/>
            <person name="Lind A.E."/>
            <person name="van Eijk R."/>
            <person name="Schleper C."/>
            <person name="Guy L."/>
            <person name="Ettema T.J."/>
        </authorList>
    </citation>
    <scope>NUCLEOTIDE SEQUENCE</scope>
</reference>
<protein>
    <submittedName>
        <fullName evidence="1">Uncharacterized protein</fullName>
    </submittedName>
</protein>
<gene>
    <name evidence="1" type="ORF">LCGC14_1752200</name>
</gene>
<comment type="caution">
    <text evidence="1">The sequence shown here is derived from an EMBL/GenBank/DDBJ whole genome shotgun (WGS) entry which is preliminary data.</text>
</comment>
<evidence type="ECO:0000313" key="1">
    <source>
        <dbReference type="EMBL" id="KKM05619.1"/>
    </source>
</evidence>